<evidence type="ECO:0008006" key="6">
    <source>
        <dbReference type="Google" id="ProtNLM"/>
    </source>
</evidence>
<dbReference type="EMBL" id="JAPDRL010000181">
    <property type="protein sequence ID" value="KAJ9655266.1"/>
    <property type="molecule type" value="Genomic_DNA"/>
</dbReference>
<dbReference type="Gene3D" id="3.40.50.10350">
    <property type="entry name" value="Glycerate kinase, domain 1"/>
    <property type="match status" value="1"/>
</dbReference>
<proteinExistence type="inferred from homology"/>
<evidence type="ECO:0000313" key="5">
    <source>
        <dbReference type="Proteomes" id="UP001172684"/>
    </source>
</evidence>
<evidence type="ECO:0000256" key="3">
    <source>
        <dbReference type="ARBA" id="ARBA00022777"/>
    </source>
</evidence>
<dbReference type="InterPro" id="IPR004381">
    <property type="entry name" value="Glycerate_kinase"/>
</dbReference>
<comment type="similarity">
    <text evidence="1">Belongs to the glycerate kinase type-1 family.</text>
</comment>
<dbReference type="Pfam" id="PF02595">
    <property type="entry name" value="Gly_kinase"/>
    <property type="match status" value="1"/>
</dbReference>
<keyword evidence="3" id="KW-0418">Kinase</keyword>
<dbReference type="InterPro" id="IPR018193">
    <property type="entry name" value="Glyc_kinase_flavodox-like_fold"/>
</dbReference>
<evidence type="ECO:0000256" key="1">
    <source>
        <dbReference type="ARBA" id="ARBA00006284"/>
    </source>
</evidence>
<comment type="caution">
    <text evidence="4">The sequence shown here is derived from an EMBL/GenBank/DDBJ whole genome shotgun (WGS) entry which is preliminary data.</text>
</comment>
<keyword evidence="5" id="KW-1185">Reference proteome</keyword>
<dbReference type="SUPFAM" id="SSF110738">
    <property type="entry name" value="Glycerate kinase I"/>
    <property type="match status" value="1"/>
</dbReference>
<organism evidence="4 5">
    <name type="scientific">Coniosporium apollinis</name>
    <dbReference type="NCBI Taxonomy" id="61459"/>
    <lineage>
        <taxon>Eukaryota</taxon>
        <taxon>Fungi</taxon>
        <taxon>Dikarya</taxon>
        <taxon>Ascomycota</taxon>
        <taxon>Pezizomycotina</taxon>
        <taxon>Dothideomycetes</taxon>
        <taxon>Dothideomycetes incertae sedis</taxon>
        <taxon>Coniosporium</taxon>
    </lineage>
</organism>
<gene>
    <name evidence="4" type="ORF">H2201_008835</name>
</gene>
<accession>A0ABQ9NF88</accession>
<reference evidence="4" key="1">
    <citation type="submission" date="2022-10" db="EMBL/GenBank/DDBJ databases">
        <title>Culturing micro-colonial fungi from biological soil crusts in the Mojave desert and describing Neophaeococcomyces mojavensis, and introducing the new genera and species Taxawa tesnikishii.</title>
        <authorList>
            <person name="Kurbessoian T."/>
            <person name="Stajich J.E."/>
        </authorList>
    </citation>
    <scope>NUCLEOTIDE SEQUENCE</scope>
    <source>
        <strain evidence="4">TK_1</strain>
    </source>
</reference>
<dbReference type="Gene3D" id="3.90.1510.10">
    <property type="entry name" value="Glycerate kinase, domain 2"/>
    <property type="match status" value="1"/>
</dbReference>
<dbReference type="NCBIfam" id="TIGR00045">
    <property type="entry name" value="glycerate kinase"/>
    <property type="match status" value="1"/>
</dbReference>
<dbReference type="PANTHER" id="PTHR21599">
    <property type="entry name" value="GLYCERATE KINASE"/>
    <property type="match status" value="1"/>
</dbReference>
<dbReference type="InterPro" id="IPR036129">
    <property type="entry name" value="Glycerate_kinase_sf"/>
</dbReference>
<name>A0ABQ9NF88_9PEZI</name>
<protein>
    <recommendedName>
        <fullName evidence="6">Glycerate kinase</fullName>
    </recommendedName>
</protein>
<evidence type="ECO:0000256" key="2">
    <source>
        <dbReference type="ARBA" id="ARBA00022679"/>
    </source>
</evidence>
<evidence type="ECO:0000313" key="4">
    <source>
        <dbReference type="EMBL" id="KAJ9655266.1"/>
    </source>
</evidence>
<sequence>MKQISDSFQSSSTLTLRSTIPSLLDSKPSFSSLKLVNQLLSLAHLDKKTCDLPSDQPYTFAQASQPVMQVLIAPSGFKESLEPHEVADCIEEGIRRVVPHAVARKVPLVDGGEGFAQALVSVTEGKIENLTVTGPVGKTVMSHYGFMGGERPKTAVIEMAAAAGLSRVPRDSRDPTITTTYGVGELILDALEEGAERIVVGCGDSGTSDGGAGMLQALGAKLLDAHGQHLARAGGGRTLKELVDIDLSGLHPRLKEVRIEAVCNWNNVLCGPMGVARVYGPQKGATPEQVELLATALDNYAAVIERNMDLNISLAPGSGASGGLGAGLLVLGAQLRPRYEAISHYFDFERLFEDCDLVFTAEGGIDFQTPQGKMPAEIAQRAKKYGLPVITLAGTVGPGAELNYNVGIDAFASILQRPTSLEDAIKDAERLVKDSAEAAMRMVMVGRTMASRPSTPRVPLQD</sequence>
<dbReference type="InterPro" id="IPR018197">
    <property type="entry name" value="Glycerate_kinase_RE-like"/>
</dbReference>
<dbReference type="PANTHER" id="PTHR21599:SF0">
    <property type="entry name" value="GLYCERATE KINASE"/>
    <property type="match status" value="1"/>
</dbReference>
<keyword evidence="2" id="KW-0808">Transferase</keyword>
<dbReference type="Proteomes" id="UP001172684">
    <property type="component" value="Unassembled WGS sequence"/>
</dbReference>